<evidence type="ECO:0000313" key="8">
    <source>
        <dbReference type="Proteomes" id="UP001597294"/>
    </source>
</evidence>
<evidence type="ECO:0000256" key="2">
    <source>
        <dbReference type="ARBA" id="ARBA00023136"/>
    </source>
</evidence>
<comment type="similarity">
    <text evidence="4">Belongs to the LptD family.</text>
</comment>
<dbReference type="Gene3D" id="2.60.450.10">
    <property type="entry name" value="Lipopolysaccharide (LPS) transport protein A like domain"/>
    <property type="match status" value="1"/>
</dbReference>
<feature type="domain" description="Organic solvent tolerance-like N-terminal" evidence="5">
    <location>
        <begin position="47"/>
        <end position="103"/>
    </location>
</feature>
<proteinExistence type="inferred from homology"/>
<comment type="caution">
    <text evidence="7">The sequence shown here is derived from an EMBL/GenBank/DDBJ whole genome shotgun (WGS) entry which is preliminary data.</text>
</comment>
<evidence type="ECO:0000313" key="7">
    <source>
        <dbReference type="EMBL" id="MFD2207816.1"/>
    </source>
</evidence>
<protein>
    <recommendedName>
        <fullName evidence="4">LPS-assembly protein LptD</fullName>
    </recommendedName>
</protein>
<dbReference type="Pfam" id="PF03968">
    <property type="entry name" value="LptD_N"/>
    <property type="match status" value="1"/>
</dbReference>
<comment type="caution">
    <text evidence="4">Lacks conserved residue(s) required for the propagation of feature annotation.</text>
</comment>
<dbReference type="InterPro" id="IPR050218">
    <property type="entry name" value="LptD"/>
</dbReference>
<keyword evidence="3 4" id="KW-0998">Cell outer membrane</keyword>
<organism evidence="7 8">
    <name type="scientific">Kiloniella antarctica</name>
    <dbReference type="NCBI Taxonomy" id="1550907"/>
    <lineage>
        <taxon>Bacteria</taxon>
        <taxon>Pseudomonadati</taxon>
        <taxon>Pseudomonadota</taxon>
        <taxon>Alphaproteobacteria</taxon>
        <taxon>Rhodospirillales</taxon>
        <taxon>Kiloniellaceae</taxon>
        <taxon>Kiloniella</taxon>
    </lineage>
</organism>
<evidence type="ECO:0000256" key="4">
    <source>
        <dbReference type="HAMAP-Rule" id="MF_01411"/>
    </source>
</evidence>
<dbReference type="InterPro" id="IPR005653">
    <property type="entry name" value="OstA-like_N"/>
</dbReference>
<dbReference type="InterPro" id="IPR020889">
    <property type="entry name" value="LipoPS_assembly_LptD"/>
</dbReference>
<dbReference type="PANTHER" id="PTHR30189:SF1">
    <property type="entry name" value="LPS-ASSEMBLY PROTEIN LPTD"/>
    <property type="match status" value="1"/>
</dbReference>
<name>A0ABW5BSH8_9PROT</name>
<evidence type="ECO:0000256" key="1">
    <source>
        <dbReference type="ARBA" id="ARBA00022729"/>
    </source>
</evidence>
<comment type="function">
    <text evidence="4">Involved in the assembly of lipopolysaccharide (LPS) at the surface of the outer membrane.</text>
</comment>
<evidence type="ECO:0000259" key="5">
    <source>
        <dbReference type="Pfam" id="PF03968"/>
    </source>
</evidence>
<dbReference type="Pfam" id="PF04453">
    <property type="entry name" value="LptD"/>
    <property type="match status" value="1"/>
</dbReference>
<keyword evidence="1 4" id="KW-0732">Signal</keyword>
<dbReference type="Proteomes" id="UP001597294">
    <property type="component" value="Unassembled WGS sequence"/>
</dbReference>
<comment type="subunit">
    <text evidence="4">Component of the lipopolysaccharide transport and assembly complex.</text>
</comment>
<sequence precursor="true">MSFRGVKTLLKNSVSIAAISIALSFAINTKAHAQSVEGINNEIPALITANEVIYDEGLGIVTATGNVEISQGERTVLADSISYNMNTNVVTATGNISLLEPSGEIVFAEHVELTDNLKEGFIRDIRVLLTDRSRLAASNGQLTSGNISVFTNGVFSPCELCKDDPNKAPIWQLKAKKITHNKESQTIKYDHAWMEIFGVPVIYTPYLAHPDPTVKRRSGFLLPSYGKSTQLGITLQIPYYWAIDESSELLFAPIATTKQGIVLAGEYEKKFNTGDLSIEASGTIADLDDNNGKTKKDKFRGQIISEGRFDLDKTWRWGFNAEHASDDTYGRVYGFNTDSELETSAFIEGFRGRNYAKLDSYKFQSLRNDVDDSENPYVLPRVQYGFQSQPGITGATYRLDANAQALGRSEGRDSRRVSLIGGWDLPYTGSWGDQYKLTTQVQADGYWVNGVNQDNDTIRKEGDTYSGLTGRVFPQLALEWRYPFASYRGNFTQTIEPIVQGILAPNGSNPSEIPNDDSRDFEFDDAALFDLNRFAGTDRVDSGSRVSYGFKWTASTTSGNRADLLVGQSYRFTGKNDLYEENSGLRDAVSDIVGHIGIYTIDDFSALYRFRFDPDDLGSNRNEVELNVGPKALNLSLDYVYLKDDNVDGTNSDREEVKIGINSEISKYWSLNSNYTRDIDAGESREAGLGLIYHDECIIIDTQYSRTWFSDREIEPDDRFTLELTFKHLGTIQPL</sequence>
<feature type="domain" description="LptD C-terminal" evidence="6">
    <location>
        <begin position="298"/>
        <end position="669"/>
    </location>
</feature>
<evidence type="ECO:0000259" key="6">
    <source>
        <dbReference type="Pfam" id="PF04453"/>
    </source>
</evidence>
<accession>A0ABW5BSH8</accession>
<reference evidence="8" key="1">
    <citation type="journal article" date="2019" name="Int. J. Syst. Evol. Microbiol.">
        <title>The Global Catalogue of Microorganisms (GCM) 10K type strain sequencing project: providing services to taxonomists for standard genome sequencing and annotation.</title>
        <authorList>
            <consortium name="The Broad Institute Genomics Platform"/>
            <consortium name="The Broad Institute Genome Sequencing Center for Infectious Disease"/>
            <person name="Wu L."/>
            <person name="Ma J."/>
        </authorList>
    </citation>
    <scope>NUCLEOTIDE SEQUENCE [LARGE SCALE GENOMIC DNA]</scope>
    <source>
        <strain evidence="8">CGMCC 4.7192</strain>
    </source>
</reference>
<comment type="subcellular location">
    <subcellularLocation>
        <location evidence="4">Cell outer membrane</location>
    </subcellularLocation>
</comment>
<dbReference type="RefSeq" id="WP_380254834.1">
    <property type="nucleotide sequence ID" value="NZ_JBHUII010000013.1"/>
</dbReference>
<dbReference type="InterPro" id="IPR007543">
    <property type="entry name" value="LptD_C"/>
</dbReference>
<gene>
    <name evidence="4" type="primary">lptD</name>
    <name evidence="7" type="ORF">ACFSKO_19550</name>
</gene>
<dbReference type="HAMAP" id="MF_01411">
    <property type="entry name" value="LPS_assembly_LptD"/>
    <property type="match status" value="1"/>
</dbReference>
<feature type="signal peptide" evidence="4">
    <location>
        <begin position="1"/>
        <end position="33"/>
    </location>
</feature>
<keyword evidence="8" id="KW-1185">Reference proteome</keyword>
<keyword evidence="2 4" id="KW-0472">Membrane</keyword>
<dbReference type="EMBL" id="JBHUII010000013">
    <property type="protein sequence ID" value="MFD2207816.1"/>
    <property type="molecule type" value="Genomic_DNA"/>
</dbReference>
<dbReference type="PANTHER" id="PTHR30189">
    <property type="entry name" value="LPS-ASSEMBLY PROTEIN"/>
    <property type="match status" value="1"/>
</dbReference>
<evidence type="ECO:0000256" key="3">
    <source>
        <dbReference type="ARBA" id="ARBA00023237"/>
    </source>
</evidence>
<feature type="chain" id="PRO_5044936212" description="LPS-assembly protein LptD" evidence="4">
    <location>
        <begin position="34"/>
        <end position="735"/>
    </location>
</feature>